<keyword evidence="3" id="KW-0695">RNA-directed DNA polymerase</keyword>
<dbReference type="PANTHER" id="PTHR24559">
    <property type="entry name" value="TRANSPOSON TY3-I GAG-POL POLYPROTEIN"/>
    <property type="match status" value="1"/>
</dbReference>
<evidence type="ECO:0000259" key="2">
    <source>
        <dbReference type="Pfam" id="PF00078"/>
    </source>
</evidence>
<dbReference type="InterPro" id="IPR043502">
    <property type="entry name" value="DNA/RNA_pol_sf"/>
</dbReference>
<feature type="region of interest" description="Disordered" evidence="1">
    <location>
        <begin position="175"/>
        <end position="200"/>
    </location>
</feature>
<dbReference type="InterPro" id="IPR053134">
    <property type="entry name" value="RNA-dir_DNA_polymerase"/>
</dbReference>
<organism evidence="3 4">
    <name type="scientific">Tanacetum coccineum</name>
    <dbReference type="NCBI Taxonomy" id="301880"/>
    <lineage>
        <taxon>Eukaryota</taxon>
        <taxon>Viridiplantae</taxon>
        <taxon>Streptophyta</taxon>
        <taxon>Embryophyta</taxon>
        <taxon>Tracheophyta</taxon>
        <taxon>Spermatophyta</taxon>
        <taxon>Magnoliopsida</taxon>
        <taxon>eudicotyledons</taxon>
        <taxon>Gunneridae</taxon>
        <taxon>Pentapetalae</taxon>
        <taxon>asterids</taxon>
        <taxon>campanulids</taxon>
        <taxon>Asterales</taxon>
        <taxon>Asteraceae</taxon>
        <taxon>Asteroideae</taxon>
        <taxon>Anthemideae</taxon>
        <taxon>Anthemidinae</taxon>
        <taxon>Tanacetum</taxon>
    </lineage>
</organism>
<keyword evidence="4" id="KW-1185">Reference proteome</keyword>
<comment type="caution">
    <text evidence="3">The sequence shown here is derived from an EMBL/GenBank/DDBJ whole genome shotgun (WGS) entry which is preliminary data.</text>
</comment>
<dbReference type="SUPFAM" id="SSF56672">
    <property type="entry name" value="DNA/RNA polymerases"/>
    <property type="match status" value="1"/>
</dbReference>
<evidence type="ECO:0000313" key="4">
    <source>
        <dbReference type="Proteomes" id="UP001151760"/>
    </source>
</evidence>
<feature type="domain" description="Reverse transcriptase" evidence="2">
    <location>
        <begin position="215"/>
        <end position="300"/>
    </location>
</feature>
<gene>
    <name evidence="3" type="ORF">Tco_0857388</name>
</gene>
<dbReference type="GO" id="GO:0003964">
    <property type="term" value="F:RNA-directed DNA polymerase activity"/>
    <property type="evidence" value="ECO:0007669"/>
    <property type="project" value="UniProtKB-KW"/>
</dbReference>
<dbReference type="Pfam" id="PF00078">
    <property type="entry name" value="RVT_1"/>
    <property type="match status" value="1"/>
</dbReference>
<evidence type="ECO:0000256" key="1">
    <source>
        <dbReference type="SAM" id="MobiDB-lite"/>
    </source>
</evidence>
<dbReference type="Proteomes" id="UP001151760">
    <property type="component" value="Unassembled WGS sequence"/>
</dbReference>
<dbReference type="Gene3D" id="3.30.70.270">
    <property type="match status" value="1"/>
</dbReference>
<reference evidence="3" key="1">
    <citation type="journal article" date="2022" name="Int. J. Mol. Sci.">
        <title>Draft Genome of Tanacetum Coccineum: Genomic Comparison of Closely Related Tanacetum-Family Plants.</title>
        <authorList>
            <person name="Yamashiro T."/>
            <person name="Shiraishi A."/>
            <person name="Nakayama K."/>
            <person name="Satake H."/>
        </authorList>
    </citation>
    <scope>NUCLEOTIDE SEQUENCE</scope>
</reference>
<keyword evidence="3" id="KW-0548">Nucleotidyltransferase</keyword>
<accession>A0ABQ5B6Z5</accession>
<dbReference type="Gene3D" id="3.10.10.10">
    <property type="entry name" value="HIV Type 1 Reverse Transcriptase, subunit A, domain 1"/>
    <property type="match status" value="1"/>
</dbReference>
<proteinExistence type="predicted"/>
<dbReference type="CDD" id="cd01647">
    <property type="entry name" value="RT_LTR"/>
    <property type="match status" value="1"/>
</dbReference>
<keyword evidence="3" id="KW-0808">Transferase</keyword>
<dbReference type="EMBL" id="BQNB010012980">
    <property type="protein sequence ID" value="GJT10346.1"/>
    <property type="molecule type" value="Genomic_DNA"/>
</dbReference>
<protein>
    <submittedName>
        <fullName evidence="3">Reverse transcriptase domain-containing protein</fullName>
    </submittedName>
</protein>
<dbReference type="PANTHER" id="PTHR24559:SF427">
    <property type="entry name" value="RNA-DIRECTED DNA POLYMERASE"/>
    <property type="match status" value="1"/>
</dbReference>
<reference evidence="3" key="2">
    <citation type="submission" date="2022-01" db="EMBL/GenBank/DDBJ databases">
        <authorList>
            <person name="Yamashiro T."/>
            <person name="Shiraishi A."/>
            <person name="Satake H."/>
            <person name="Nakayama K."/>
        </authorList>
    </citation>
    <scope>NUCLEOTIDE SEQUENCE</scope>
</reference>
<sequence length="364" mass="41416">MGLALLQNSTNGDGSHNSHEDNQRNVQTVRPCFYADFMKYQPLDFKGTEDIVGLTRWIAKMESFFNIGSCAIENQVEFATCTLLRADLTWWNGQIRTLGPEAYAMTWEGLKKKITDMDCPKLKNKDGGNGNVQGWVYVVGNTEKSGNASRNSDSNVVAGLHFKFLKPSIQYRPNACRTRSSSDSTSGILDQLDSRSRTRSSSTVSIGSIQNLGIKDGSFRMCIDYRELNKLTVKNRYPLLRIDDLFNQLQGSNIYSKIDLRLGYHQLRMREHDIPKTAFQTRYGYYEFQVMPYGITNAPADEKEHEEHLKTILETRFIEGFSKIAKSMTKLTQKGIKLDWGEKEENDFQLIKQKLCSAPILALP</sequence>
<feature type="compositionally biased region" description="Polar residues" evidence="1">
    <location>
        <begin position="177"/>
        <end position="188"/>
    </location>
</feature>
<name>A0ABQ5B6Z5_9ASTR</name>
<dbReference type="InterPro" id="IPR043128">
    <property type="entry name" value="Rev_trsase/Diguanyl_cyclase"/>
</dbReference>
<dbReference type="InterPro" id="IPR000477">
    <property type="entry name" value="RT_dom"/>
</dbReference>
<evidence type="ECO:0000313" key="3">
    <source>
        <dbReference type="EMBL" id="GJT10346.1"/>
    </source>
</evidence>